<keyword evidence="5 10" id="KW-0808">Transferase</keyword>
<dbReference type="OrthoDB" id="9815459at2"/>
<reference evidence="11 12" key="1">
    <citation type="submission" date="2016-09" db="EMBL/GenBank/DDBJ databases">
        <title>Genomic analysis reveals versatility of anaerobic energy metabolism of Geosporobacter ferrireducens IRF9 of phylum Firmicutes.</title>
        <authorList>
            <person name="Kim S.-J."/>
        </authorList>
    </citation>
    <scope>NUCLEOTIDE SEQUENCE [LARGE SCALE GENOMIC DNA]</scope>
    <source>
        <strain evidence="11 12">IRF9</strain>
    </source>
</reference>
<dbReference type="GO" id="GO:0003677">
    <property type="term" value="F:DNA binding"/>
    <property type="evidence" value="ECO:0007669"/>
    <property type="project" value="UniProtKB-UniRule"/>
</dbReference>
<evidence type="ECO:0000256" key="10">
    <source>
        <dbReference type="HAMAP-Rule" id="MF_00366"/>
    </source>
</evidence>
<comment type="function">
    <text evidence="10">Promotes RNA polymerase assembly. Latches the N- and C-terminal regions of the beta' subunit thereby facilitating its interaction with the beta and alpha subunits.</text>
</comment>
<sequence length="68" mass="7514">MTDPSVNSLLEKVNSRFTLCIVTGKRARQLIDGAHKLTDCSSENAVTVAANEINEDMITYVRTRSSIK</sequence>
<evidence type="ECO:0000256" key="9">
    <source>
        <dbReference type="ARBA" id="ARBA00048552"/>
    </source>
</evidence>
<name>A0A1D8GMA8_9FIRM</name>
<protein>
    <recommendedName>
        <fullName evidence="3 10">DNA-directed RNA polymerase subunit omega</fullName>
        <shortName evidence="10">RNAP omega subunit</shortName>
        <ecNumber evidence="2 10">2.7.7.6</ecNumber>
    </recommendedName>
    <alternativeName>
        <fullName evidence="10">RNA polymerase omega subunit</fullName>
    </alternativeName>
    <alternativeName>
        <fullName evidence="8 10">Transcriptase subunit omega</fullName>
    </alternativeName>
</protein>
<dbReference type="NCBIfam" id="TIGR00690">
    <property type="entry name" value="rpoZ"/>
    <property type="match status" value="1"/>
</dbReference>
<dbReference type="Gene3D" id="3.90.940.10">
    <property type="match status" value="1"/>
</dbReference>
<organism evidence="11 12">
    <name type="scientific">Geosporobacter ferrireducens</name>
    <dbReference type="NCBI Taxonomy" id="1424294"/>
    <lineage>
        <taxon>Bacteria</taxon>
        <taxon>Bacillati</taxon>
        <taxon>Bacillota</taxon>
        <taxon>Clostridia</taxon>
        <taxon>Peptostreptococcales</taxon>
        <taxon>Thermotaleaceae</taxon>
        <taxon>Geosporobacter</taxon>
    </lineage>
</organism>
<dbReference type="GO" id="GO:0003899">
    <property type="term" value="F:DNA-directed RNA polymerase activity"/>
    <property type="evidence" value="ECO:0007669"/>
    <property type="project" value="UniProtKB-UniRule"/>
</dbReference>
<gene>
    <name evidence="10" type="primary">rpoZ</name>
    <name evidence="11" type="ORF">Gferi_22445</name>
</gene>
<dbReference type="HAMAP" id="MF_00366">
    <property type="entry name" value="RNApol_bact_RpoZ"/>
    <property type="match status" value="1"/>
</dbReference>
<dbReference type="RefSeq" id="WP_069980366.1">
    <property type="nucleotide sequence ID" value="NZ_VENK01000011.1"/>
</dbReference>
<dbReference type="STRING" id="1424294.Gferi_22445"/>
<dbReference type="Proteomes" id="UP000095743">
    <property type="component" value="Chromosome"/>
</dbReference>
<keyword evidence="7 10" id="KW-0804">Transcription</keyword>
<proteinExistence type="inferred from homology"/>
<comment type="catalytic activity">
    <reaction evidence="9 10">
        <text>RNA(n) + a ribonucleoside 5'-triphosphate = RNA(n+1) + diphosphate</text>
        <dbReference type="Rhea" id="RHEA:21248"/>
        <dbReference type="Rhea" id="RHEA-COMP:14527"/>
        <dbReference type="Rhea" id="RHEA-COMP:17342"/>
        <dbReference type="ChEBI" id="CHEBI:33019"/>
        <dbReference type="ChEBI" id="CHEBI:61557"/>
        <dbReference type="ChEBI" id="CHEBI:140395"/>
        <dbReference type="EC" id="2.7.7.6"/>
    </reaction>
</comment>
<evidence type="ECO:0000256" key="6">
    <source>
        <dbReference type="ARBA" id="ARBA00022695"/>
    </source>
</evidence>
<evidence type="ECO:0000256" key="3">
    <source>
        <dbReference type="ARBA" id="ARBA00013725"/>
    </source>
</evidence>
<keyword evidence="4 10" id="KW-0240">DNA-directed RNA polymerase</keyword>
<dbReference type="KEGG" id="gfe:Gferi_22445"/>
<dbReference type="InterPro" id="IPR003716">
    <property type="entry name" value="DNA-dir_RNA_pol_omega"/>
</dbReference>
<dbReference type="PANTHER" id="PTHR34476">
    <property type="entry name" value="DNA-DIRECTED RNA POLYMERASE SUBUNIT OMEGA"/>
    <property type="match status" value="1"/>
</dbReference>
<dbReference type="InterPro" id="IPR006110">
    <property type="entry name" value="Pol_omega/Rpo6/RPB6"/>
</dbReference>
<evidence type="ECO:0000256" key="5">
    <source>
        <dbReference type="ARBA" id="ARBA00022679"/>
    </source>
</evidence>
<keyword evidence="6 10" id="KW-0548">Nucleotidyltransferase</keyword>
<dbReference type="PANTHER" id="PTHR34476:SF1">
    <property type="entry name" value="DNA-DIRECTED RNA POLYMERASE SUBUNIT OMEGA"/>
    <property type="match status" value="1"/>
</dbReference>
<dbReference type="EC" id="2.7.7.6" evidence="2 10"/>
<comment type="similarity">
    <text evidence="1 10">Belongs to the RNA polymerase subunit omega family.</text>
</comment>
<evidence type="ECO:0000256" key="1">
    <source>
        <dbReference type="ARBA" id="ARBA00006711"/>
    </source>
</evidence>
<dbReference type="AlphaFoldDB" id="A0A1D8GMA8"/>
<evidence type="ECO:0000256" key="7">
    <source>
        <dbReference type="ARBA" id="ARBA00023163"/>
    </source>
</evidence>
<dbReference type="SMART" id="SM01409">
    <property type="entry name" value="RNA_pol_Rpb6"/>
    <property type="match status" value="1"/>
</dbReference>
<dbReference type="EMBL" id="CP017269">
    <property type="protein sequence ID" value="AOT72051.1"/>
    <property type="molecule type" value="Genomic_DNA"/>
</dbReference>
<evidence type="ECO:0000256" key="4">
    <source>
        <dbReference type="ARBA" id="ARBA00022478"/>
    </source>
</evidence>
<comment type="subunit">
    <text evidence="10">The RNAP catalytic core consists of 2 alpha, 1 beta, 1 beta' and 1 omega subunit. When a sigma factor is associated with the core the holoenzyme is formed, which can initiate transcription.</text>
</comment>
<evidence type="ECO:0000313" key="12">
    <source>
        <dbReference type="Proteomes" id="UP000095743"/>
    </source>
</evidence>
<dbReference type="Pfam" id="PF01192">
    <property type="entry name" value="RNA_pol_Rpb6"/>
    <property type="match status" value="1"/>
</dbReference>
<dbReference type="SUPFAM" id="SSF63562">
    <property type="entry name" value="RPB6/omega subunit-like"/>
    <property type="match status" value="1"/>
</dbReference>
<evidence type="ECO:0000256" key="2">
    <source>
        <dbReference type="ARBA" id="ARBA00012418"/>
    </source>
</evidence>
<accession>A0A1D8GMA8</accession>
<dbReference type="GO" id="GO:0006351">
    <property type="term" value="P:DNA-templated transcription"/>
    <property type="evidence" value="ECO:0007669"/>
    <property type="project" value="UniProtKB-UniRule"/>
</dbReference>
<evidence type="ECO:0000313" key="11">
    <source>
        <dbReference type="EMBL" id="AOT72051.1"/>
    </source>
</evidence>
<keyword evidence="12" id="KW-1185">Reference proteome</keyword>
<dbReference type="InterPro" id="IPR036161">
    <property type="entry name" value="RPB6/omega-like_sf"/>
</dbReference>
<evidence type="ECO:0000256" key="8">
    <source>
        <dbReference type="ARBA" id="ARBA00029924"/>
    </source>
</evidence>
<dbReference type="GO" id="GO:0000428">
    <property type="term" value="C:DNA-directed RNA polymerase complex"/>
    <property type="evidence" value="ECO:0007669"/>
    <property type="project" value="UniProtKB-KW"/>
</dbReference>